<keyword evidence="3" id="KW-0378">Hydrolase</keyword>
<dbReference type="Pfam" id="PF06737">
    <property type="entry name" value="Transglycosylas"/>
    <property type="match status" value="1"/>
</dbReference>
<dbReference type="InterPro" id="IPR023346">
    <property type="entry name" value="Lysozyme-like_dom_sf"/>
</dbReference>
<evidence type="ECO:0000256" key="2">
    <source>
        <dbReference type="ARBA" id="ARBA00022729"/>
    </source>
</evidence>
<dbReference type="Gene3D" id="1.10.530.10">
    <property type="match status" value="1"/>
</dbReference>
<dbReference type="RefSeq" id="WP_289455392.1">
    <property type="nucleotide sequence ID" value="NZ_JAUCGQ010000001.1"/>
</dbReference>
<keyword evidence="5" id="KW-0812">Transmembrane</keyword>
<feature type="compositionally biased region" description="Low complexity" evidence="4">
    <location>
        <begin position="20"/>
        <end position="29"/>
    </location>
</feature>
<dbReference type="PROSITE" id="PS51109">
    <property type="entry name" value="G5"/>
    <property type="match status" value="1"/>
</dbReference>
<feature type="region of interest" description="Disordered" evidence="4">
    <location>
        <begin position="1"/>
        <end position="37"/>
    </location>
</feature>
<feature type="transmembrane region" description="Helical" evidence="5">
    <location>
        <begin position="41"/>
        <end position="61"/>
    </location>
</feature>
<organism evidence="7 8">
    <name type="scientific">Cellulomonas alba</name>
    <dbReference type="NCBI Taxonomy" id="3053467"/>
    <lineage>
        <taxon>Bacteria</taxon>
        <taxon>Bacillati</taxon>
        <taxon>Actinomycetota</taxon>
        <taxon>Actinomycetes</taxon>
        <taxon>Micrococcales</taxon>
        <taxon>Cellulomonadaceae</taxon>
        <taxon>Cellulomonas</taxon>
    </lineage>
</organism>
<dbReference type="CDD" id="cd13925">
    <property type="entry name" value="RPF"/>
    <property type="match status" value="1"/>
</dbReference>
<proteinExistence type="inferred from homology"/>
<evidence type="ECO:0000256" key="5">
    <source>
        <dbReference type="SAM" id="Phobius"/>
    </source>
</evidence>
<dbReference type="Pfam" id="PF07501">
    <property type="entry name" value="G5"/>
    <property type="match status" value="1"/>
</dbReference>
<keyword evidence="5" id="KW-1133">Transmembrane helix</keyword>
<evidence type="ECO:0000259" key="6">
    <source>
        <dbReference type="PROSITE" id="PS51109"/>
    </source>
</evidence>
<name>A0ABT7SHA4_9CELL</name>
<dbReference type="InterPro" id="IPR007137">
    <property type="entry name" value="DUF348"/>
</dbReference>
<comment type="similarity">
    <text evidence="1">Belongs to the transglycosylase family. Rpf subfamily.</text>
</comment>
<evidence type="ECO:0000256" key="1">
    <source>
        <dbReference type="ARBA" id="ARBA00010830"/>
    </source>
</evidence>
<feature type="region of interest" description="Disordered" evidence="4">
    <location>
        <begin position="306"/>
        <end position="336"/>
    </location>
</feature>
<sequence>MPFTTRLTGPFTRRNDAEDAPTTGAAHATTTRRDRWSGRRVVPVAATAAVLVAAGGTAAYAHADKSVTLDVDGTVRHVHTFAGSVHGLLADRHVTVGEHDAVTASDGLRDGSEVVVRHGHQVTVLLDGQERTVWTTALSADDALETLAARDADVRLVASRSQTNGRPELALDLTVHGPAQIVVDGRTVDVVDADASVSQVLTEQGVTLGPLDRVSVQRTADGTLQVIVNRVSIDQVTTHKAIAFDTTKRKDPAHYTGITTVVAKGAKGERTTVTQVTTVDGKVTARHQVSTAVTRKPVDRVLAVGTKERPVAQPTVTHHSTTSSSGSSRPAKSGGKASGLNWSALARCESGGRVNAVSSNGLYYGLYQFSVGTWRAVGGSGLPSQASASEQTARAQELYNRSGAGQWPVCGKYLFS</sequence>
<dbReference type="SMART" id="SM01208">
    <property type="entry name" value="G5"/>
    <property type="match status" value="1"/>
</dbReference>
<keyword evidence="2" id="KW-0732">Signal</keyword>
<evidence type="ECO:0000256" key="4">
    <source>
        <dbReference type="SAM" id="MobiDB-lite"/>
    </source>
</evidence>
<gene>
    <name evidence="7" type="ORF">QRT04_11505</name>
</gene>
<dbReference type="Pfam" id="PF03990">
    <property type="entry name" value="DUF348"/>
    <property type="match status" value="3"/>
</dbReference>
<reference evidence="7 8" key="1">
    <citation type="submission" date="2023-06" db="EMBL/GenBank/DDBJ databases">
        <title>Cellulomonas sp. MW4 Whole genome sequence.</title>
        <authorList>
            <person name="Park S."/>
        </authorList>
    </citation>
    <scope>NUCLEOTIDE SEQUENCE [LARGE SCALE GENOMIC DNA]</scope>
    <source>
        <strain evidence="7 8">MW4</strain>
    </source>
</reference>
<keyword evidence="5" id="KW-0472">Membrane</keyword>
<evidence type="ECO:0000313" key="7">
    <source>
        <dbReference type="EMBL" id="MDM7855555.1"/>
    </source>
</evidence>
<feature type="compositionally biased region" description="Low complexity" evidence="4">
    <location>
        <begin position="320"/>
        <end position="336"/>
    </location>
</feature>
<feature type="domain" description="G5" evidence="6">
    <location>
        <begin position="228"/>
        <end position="308"/>
    </location>
</feature>
<dbReference type="InterPro" id="IPR011098">
    <property type="entry name" value="G5_dom"/>
</dbReference>
<dbReference type="EMBL" id="JAUCGQ010000001">
    <property type="protein sequence ID" value="MDM7855555.1"/>
    <property type="molecule type" value="Genomic_DNA"/>
</dbReference>
<dbReference type="SUPFAM" id="SSF53955">
    <property type="entry name" value="Lysozyme-like"/>
    <property type="match status" value="1"/>
</dbReference>
<evidence type="ECO:0000313" key="8">
    <source>
        <dbReference type="Proteomes" id="UP001529338"/>
    </source>
</evidence>
<dbReference type="Gene3D" id="2.20.230.10">
    <property type="entry name" value="Resuscitation-promoting factor rpfb"/>
    <property type="match status" value="1"/>
</dbReference>
<comment type="caution">
    <text evidence="7">The sequence shown here is derived from an EMBL/GenBank/DDBJ whole genome shotgun (WGS) entry which is preliminary data.</text>
</comment>
<evidence type="ECO:0000256" key="3">
    <source>
        <dbReference type="ARBA" id="ARBA00022801"/>
    </source>
</evidence>
<dbReference type="Proteomes" id="UP001529338">
    <property type="component" value="Unassembled WGS sequence"/>
</dbReference>
<dbReference type="InterPro" id="IPR010618">
    <property type="entry name" value="RPF"/>
</dbReference>
<protein>
    <submittedName>
        <fullName evidence="7">Transglycosylase family protein</fullName>
    </submittedName>
</protein>
<keyword evidence="8" id="KW-1185">Reference proteome</keyword>
<accession>A0ABT7SHA4</accession>